<sequence length="132" mass="15234">MFVATLEAQATTYQQIFNFKADLTSDPVQKIWGRGIMVFEYKMQIKDPAEHDVAFFNAAFFQKFEAELNEQAADNGIISAMPKYTPFIISDYWVLDGFFHVDVAFMTNKPTIEYVKDMRKADLEKLQTHGTD</sequence>
<evidence type="ECO:0000313" key="1">
    <source>
        <dbReference type="EMBL" id="KRM36620.1"/>
    </source>
</evidence>
<dbReference type="Proteomes" id="UP000051236">
    <property type="component" value="Unassembled WGS sequence"/>
</dbReference>
<dbReference type="AlphaFoldDB" id="A0A0R1YCF0"/>
<protein>
    <submittedName>
        <fullName evidence="1">Uncharacterized protein</fullName>
    </submittedName>
</protein>
<evidence type="ECO:0000313" key="2">
    <source>
        <dbReference type="Proteomes" id="UP000051236"/>
    </source>
</evidence>
<dbReference type="STRING" id="1423734.FC83_GL002494"/>
<comment type="caution">
    <text evidence="1">The sequence shown here is derived from an EMBL/GenBank/DDBJ whole genome shotgun (WGS) entry which is preliminary data.</text>
</comment>
<organism evidence="1 2">
    <name type="scientific">Agrilactobacillus composti DSM 18527 = JCM 14202</name>
    <dbReference type="NCBI Taxonomy" id="1423734"/>
    <lineage>
        <taxon>Bacteria</taxon>
        <taxon>Bacillati</taxon>
        <taxon>Bacillota</taxon>
        <taxon>Bacilli</taxon>
        <taxon>Lactobacillales</taxon>
        <taxon>Lactobacillaceae</taxon>
        <taxon>Agrilactobacillus</taxon>
    </lineage>
</organism>
<dbReference type="PATRIC" id="fig|1423734.3.peg.2529"/>
<gene>
    <name evidence="1" type="ORF">FC83_GL002494</name>
</gene>
<accession>A0A0R1YCF0</accession>
<keyword evidence="2" id="KW-1185">Reference proteome</keyword>
<dbReference type="EMBL" id="AZGA01000002">
    <property type="protein sequence ID" value="KRM36620.1"/>
    <property type="molecule type" value="Genomic_DNA"/>
</dbReference>
<name>A0A0R1YCF0_9LACO</name>
<proteinExistence type="predicted"/>
<reference evidence="1 2" key="1">
    <citation type="journal article" date="2015" name="Genome Announc.">
        <title>Expanding the biotechnology potential of lactobacilli through comparative genomics of 213 strains and associated genera.</title>
        <authorList>
            <person name="Sun Z."/>
            <person name="Harris H.M."/>
            <person name="McCann A."/>
            <person name="Guo C."/>
            <person name="Argimon S."/>
            <person name="Zhang W."/>
            <person name="Yang X."/>
            <person name="Jeffery I.B."/>
            <person name="Cooney J.C."/>
            <person name="Kagawa T.F."/>
            <person name="Liu W."/>
            <person name="Song Y."/>
            <person name="Salvetti E."/>
            <person name="Wrobel A."/>
            <person name="Rasinkangas P."/>
            <person name="Parkhill J."/>
            <person name="Rea M.C."/>
            <person name="O'Sullivan O."/>
            <person name="Ritari J."/>
            <person name="Douillard F.P."/>
            <person name="Paul Ross R."/>
            <person name="Yang R."/>
            <person name="Briner A.E."/>
            <person name="Felis G.E."/>
            <person name="de Vos W.M."/>
            <person name="Barrangou R."/>
            <person name="Klaenhammer T.R."/>
            <person name="Caufield P.W."/>
            <person name="Cui Y."/>
            <person name="Zhang H."/>
            <person name="O'Toole P.W."/>
        </authorList>
    </citation>
    <scope>NUCLEOTIDE SEQUENCE [LARGE SCALE GENOMIC DNA]</scope>
    <source>
        <strain evidence="1 2">DSM 18527</strain>
    </source>
</reference>